<dbReference type="InterPro" id="IPR002938">
    <property type="entry name" value="FAD-bd"/>
</dbReference>
<dbReference type="KEGG" id="pca:Pcar_2388"/>
<organism evidence="2 3">
    <name type="scientific">Syntrophotalea carbinolica (strain DSM 2380 / NBRC 103641 / GraBd1)</name>
    <name type="common">Pelobacter carbinolicus</name>
    <dbReference type="NCBI Taxonomy" id="338963"/>
    <lineage>
        <taxon>Bacteria</taxon>
        <taxon>Pseudomonadati</taxon>
        <taxon>Thermodesulfobacteriota</taxon>
        <taxon>Desulfuromonadia</taxon>
        <taxon>Desulfuromonadales</taxon>
        <taxon>Syntrophotaleaceae</taxon>
        <taxon>Syntrophotalea</taxon>
    </lineage>
</organism>
<reference evidence="2 3" key="2">
    <citation type="journal article" date="2012" name="BMC Genomics">
        <title>The genome of Pelobacter carbinolicus reveals surprising metabolic capabilities and physiological features.</title>
        <authorList>
            <person name="Aklujkar M."/>
            <person name="Haveman S.A."/>
            <person name="Didonato R.Jr."/>
            <person name="Chertkov O."/>
            <person name="Han C.S."/>
            <person name="Land M.L."/>
            <person name="Brown P."/>
            <person name="Lovley D.R."/>
        </authorList>
    </citation>
    <scope>NUCLEOTIDE SEQUENCE [LARGE SCALE GENOMIC DNA]</scope>
    <source>
        <strain evidence="3">DSM 2380 / NBRC 103641 / GraBd1</strain>
    </source>
</reference>
<dbReference type="OrthoDB" id="9799983at2"/>
<name>Q3A1Y0_SYNC1</name>
<proteinExistence type="predicted"/>
<dbReference type="PANTHER" id="PTHR42685:SF22">
    <property type="entry name" value="CONDITIONED MEDIUM FACTOR RECEPTOR 1"/>
    <property type="match status" value="1"/>
</dbReference>
<dbReference type="eggNOG" id="COG0644">
    <property type="taxonomic scope" value="Bacteria"/>
</dbReference>
<dbReference type="InterPro" id="IPR036188">
    <property type="entry name" value="FAD/NAD-bd_sf"/>
</dbReference>
<dbReference type="SUPFAM" id="SSF51905">
    <property type="entry name" value="FAD/NAD(P)-binding domain"/>
    <property type="match status" value="1"/>
</dbReference>
<evidence type="ECO:0000259" key="1">
    <source>
        <dbReference type="Pfam" id="PF01494"/>
    </source>
</evidence>
<dbReference type="Gene3D" id="3.50.50.60">
    <property type="entry name" value="FAD/NAD(P)-binding domain"/>
    <property type="match status" value="1"/>
</dbReference>
<dbReference type="RefSeq" id="WP_011342152.1">
    <property type="nucleotide sequence ID" value="NC_007498.2"/>
</dbReference>
<keyword evidence="3" id="KW-1185">Reference proteome</keyword>
<evidence type="ECO:0000313" key="2">
    <source>
        <dbReference type="EMBL" id="ABA89627.1"/>
    </source>
</evidence>
<accession>Q3A1Y0</accession>
<gene>
    <name evidence="2" type="ordered locus">Pcar_2388</name>
</gene>
<dbReference type="AlphaFoldDB" id="Q3A1Y0"/>
<dbReference type="STRING" id="338963.Pcar_2388"/>
<feature type="domain" description="FAD-binding" evidence="1">
    <location>
        <begin position="29"/>
        <end position="154"/>
    </location>
</feature>
<protein>
    <submittedName>
        <fullName evidence="2">Geranylgeranyl reductase-related protein</fullName>
    </submittedName>
</protein>
<sequence>MGEDTPSVSATLVDLKQQSIETLPVQTWDVIIAGAGPAGSIAAITLADMGHRVLLTDRDWFPRSKVCGDCLTPGAMRILRRYGLFDAALHAGHRCTQMRIYSPAHVRIDVPGDYLTVKREILDQLLARKALAAGVTFVRGTAAALEKRGDAEIAVRFREGPSMQVARCGLLATGGRLALAQKSGLVAHPVASGAAVRCYVRSRLPIKHMVIACERTILPGYAWIFPVEKDLYNVGCGRFMYRQTEPHLHLKRSFHAFLHTFPIARELMEQGDMETPLKGAVLRSGWQHIGPMASGACLGMGEMVGTTSPYTGEGIGKAMQSGVLAAKLVHRCLRKGDMSELLRYPGYLRLLRGMCYDGFERTRKWFEHPLLVDFLAHRINHSPYLYDRFTAVLQEKNDPAQVFSWCGVLRSLWR</sequence>
<dbReference type="GO" id="GO:0071949">
    <property type="term" value="F:FAD binding"/>
    <property type="evidence" value="ECO:0007669"/>
    <property type="project" value="InterPro"/>
</dbReference>
<evidence type="ECO:0000313" key="3">
    <source>
        <dbReference type="Proteomes" id="UP000002534"/>
    </source>
</evidence>
<dbReference type="HOGENOM" id="CLU_024648_5_2_7"/>
<dbReference type="PRINTS" id="PR00411">
    <property type="entry name" value="PNDRDTASEI"/>
</dbReference>
<dbReference type="Pfam" id="PF01494">
    <property type="entry name" value="FAD_binding_3"/>
    <property type="match status" value="1"/>
</dbReference>
<reference evidence="3" key="1">
    <citation type="submission" date="2005-10" db="EMBL/GenBank/DDBJ databases">
        <title>Complete sequence of Pelobacter carbinolicus DSM 2380.</title>
        <authorList>
            <person name="Copeland A."/>
            <person name="Lucas S."/>
            <person name="Lapidus A."/>
            <person name="Barry K."/>
            <person name="Detter J.C."/>
            <person name="Glavina T."/>
            <person name="Hammon N."/>
            <person name="Israni S."/>
            <person name="Pitluck S."/>
            <person name="Chertkov O."/>
            <person name="Schmutz J."/>
            <person name="Larimer F."/>
            <person name="Land M."/>
            <person name="Kyrpides N."/>
            <person name="Ivanova N."/>
            <person name="Richardson P."/>
        </authorList>
    </citation>
    <scope>NUCLEOTIDE SEQUENCE [LARGE SCALE GENOMIC DNA]</scope>
    <source>
        <strain evidence="3">DSM 2380 / NBRC 103641 / GraBd1</strain>
    </source>
</reference>
<dbReference type="Proteomes" id="UP000002534">
    <property type="component" value="Chromosome"/>
</dbReference>
<dbReference type="InterPro" id="IPR050407">
    <property type="entry name" value="Geranylgeranyl_reductase"/>
</dbReference>
<dbReference type="EMBL" id="CP000142">
    <property type="protein sequence ID" value="ABA89627.1"/>
    <property type="molecule type" value="Genomic_DNA"/>
</dbReference>
<dbReference type="PANTHER" id="PTHR42685">
    <property type="entry name" value="GERANYLGERANYL DIPHOSPHATE REDUCTASE"/>
    <property type="match status" value="1"/>
</dbReference>